<evidence type="ECO:0000313" key="2">
    <source>
        <dbReference type="Proteomes" id="UP000034881"/>
    </source>
</evidence>
<protein>
    <submittedName>
        <fullName evidence="1">Uncharacterized protein</fullName>
    </submittedName>
</protein>
<reference evidence="1 2" key="1">
    <citation type="journal article" date="2015" name="Nature">
        <title>rRNA introns, odd ribosomes, and small enigmatic genomes across a large radiation of phyla.</title>
        <authorList>
            <person name="Brown C.T."/>
            <person name="Hug L.A."/>
            <person name="Thomas B.C."/>
            <person name="Sharon I."/>
            <person name="Castelle C.J."/>
            <person name="Singh A."/>
            <person name="Wilkins M.J."/>
            <person name="Williams K.H."/>
            <person name="Banfield J.F."/>
        </authorList>
    </citation>
    <scope>NUCLEOTIDE SEQUENCE [LARGE SCALE GENOMIC DNA]</scope>
</reference>
<evidence type="ECO:0000313" key="1">
    <source>
        <dbReference type="EMBL" id="KKR41507.1"/>
    </source>
</evidence>
<sequence length="143" mass="15568">MNKLGIVLILTMVFLTASWVWMVSGSKQDPAPSKIPMTLSSQSDEKGDVAVKVTPISLEPGKQAKFEVVLDTHSVELIYHMVKISSLSDNQGNALNPVSWSGGLGGHHLKGELVFPPLKMDAKSIELFISGIDGFDRSFSWNI</sequence>
<proteinExistence type="predicted"/>
<dbReference type="EMBL" id="LBYB01000010">
    <property type="protein sequence ID" value="KKR41507.1"/>
    <property type="molecule type" value="Genomic_DNA"/>
</dbReference>
<dbReference type="AlphaFoldDB" id="A0A0G0TUD3"/>
<name>A0A0G0TUD3_9BACT</name>
<comment type="caution">
    <text evidence="1">The sequence shown here is derived from an EMBL/GenBank/DDBJ whole genome shotgun (WGS) entry which is preliminary data.</text>
</comment>
<organism evidence="1 2">
    <name type="scientific">Candidatus Daviesbacteria bacterium GW2011_GWC2_40_12</name>
    <dbReference type="NCBI Taxonomy" id="1618431"/>
    <lineage>
        <taxon>Bacteria</taxon>
        <taxon>Candidatus Daviesiibacteriota</taxon>
    </lineage>
</organism>
<gene>
    <name evidence="1" type="ORF">UT77_C0010G0033</name>
</gene>
<accession>A0A0G0TUD3</accession>
<dbReference type="Proteomes" id="UP000034881">
    <property type="component" value="Unassembled WGS sequence"/>
</dbReference>